<dbReference type="GO" id="GO:0016616">
    <property type="term" value="F:oxidoreductase activity, acting on the CH-OH group of donors, NAD or NADP as acceptor"/>
    <property type="evidence" value="ECO:0007669"/>
    <property type="project" value="TreeGrafter"/>
</dbReference>
<comment type="similarity">
    <text evidence="1 3">Belongs to the short-chain dehydrogenases/reductases (SDR) family.</text>
</comment>
<dbReference type="InterPro" id="IPR036291">
    <property type="entry name" value="NAD(P)-bd_dom_sf"/>
</dbReference>
<dbReference type="PRINTS" id="PR00081">
    <property type="entry name" value="GDHRDH"/>
</dbReference>
<reference evidence="4" key="1">
    <citation type="submission" date="2012-02" db="EMBL/GenBank/DDBJ databases">
        <title>The complete genome of Frateuria aurantia DSM 6220.</title>
        <authorList>
            <consortium name="US DOE Joint Genome Institute (JGI-PGF)"/>
            <person name="Lucas S."/>
            <person name="Copeland A."/>
            <person name="Lapidus A."/>
            <person name="Glavina del Rio T."/>
            <person name="Dalin E."/>
            <person name="Tice H."/>
            <person name="Bruce D."/>
            <person name="Goodwin L."/>
            <person name="Pitluck S."/>
            <person name="Peters L."/>
            <person name="Ovchinnikova G."/>
            <person name="Teshima H."/>
            <person name="Kyrpides N."/>
            <person name="Mavromatis K."/>
            <person name="Ivanova N."/>
            <person name="Brettin T."/>
            <person name="Detter J.C."/>
            <person name="Han C."/>
            <person name="Larimer F."/>
            <person name="Land M."/>
            <person name="Hauser L."/>
            <person name="Markowitz V."/>
            <person name="Cheng J.-F."/>
            <person name="Hugenholtz P."/>
            <person name="Woyke T."/>
            <person name="Wu D."/>
            <person name="Brambilla E."/>
            <person name="Klenk H.-P."/>
            <person name="Eisen J.A."/>
        </authorList>
    </citation>
    <scope>NUCLEOTIDE SEQUENCE</scope>
    <source>
        <strain evidence="4">DSM 6220</strain>
    </source>
</reference>
<dbReference type="Proteomes" id="UP000005234">
    <property type="component" value="Chromosome"/>
</dbReference>
<gene>
    <name evidence="4" type="ordered locus">Fraau_1601</name>
</gene>
<dbReference type="InterPro" id="IPR002347">
    <property type="entry name" value="SDR_fam"/>
</dbReference>
<sequence length="271" mass="29755">MSRIRGSTILITGGASGLGRLLGLRMLEAGAAQLLIWDRQVDAMAVVGRGLKDQGYKVVTQDVDLADPAAIGEAAEALESAGLRVDILVNNAGIVCGRNFVEHEPADIAATMAVNSLAPMYLSRSLLPGMLARRCGHIVNIASAAGMVSNPKMSVYCASKWAMIGWSDSLRIEMEREQTGIKVTTVAPFYIDTGMFDGVQSRFIPVLQPELVVRRIMEAVRSDRIFLRLPRILCWLPLLQGLLPIRWFDRIAGEWMGIYHSMDAFRGRAQR</sequence>
<keyword evidence="5" id="KW-1185">Reference proteome</keyword>
<evidence type="ECO:0000256" key="1">
    <source>
        <dbReference type="ARBA" id="ARBA00006484"/>
    </source>
</evidence>
<dbReference type="RefSeq" id="WP_014403023.1">
    <property type="nucleotide sequence ID" value="NC_017033.1"/>
</dbReference>
<dbReference type="eggNOG" id="COG0300">
    <property type="taxonomic scope" value="Bacteria"/>
</dbReference>
<evidence type="ECO:0000313" key="5">
    <source>
        <dbReference type="Proteomes" id="UP000005234"/>
    </source>
</evidence>
<dbReference type="PROSITE" id="PS00061">
    <property type="entry name" value="ADH_SHORT"/>
    <property type="match status" value="1"/>
</dbReference>
<dbReference type="HOGENOM" id="CLU_010194_2_5_6"/>
<dbReference type="OrthoDB" id="9810734at2"/>
<dbReference type="PANTHER" id="PTHR24322">
    <property type="entry name" value="PKSB"/>
    <property type="match status" value="1"/>
</dbReference>
<dbReference type="Pfam" id="PF00106">
    <property type="entry name" value="adh_short"/>
    <property type="match status" value="1"/>
</dbReference>
<name>H8L6T2_FRAAD</name>
<organism evidence="4 5">
    <name type="scientific">Frateuria aurantia (strain ATCC 33424 / DSM 6220 / KCTC 2777 / LMG 1558 / NBRC 3245 / NCIMB 13370)</name>
    <name type="common">Acetobacter aurantius</name>
    <dbReference type="NCBI Taxonomy" id="767434"/>
    <lineage>
        <taxon>Bacteria</taxon>
        <taxon>Pseudomonadati</taxon>
        <taxon>Pseudomonadota</taxon>
        <taxon>Gammaproteobacteria</taxon>
        <taxon>Lysobacterales</taxon>
        <taxon>Rhodanobacteraceae</taxon>
        <taxon>Frateuria</taxon>
    </lineage>
</organism>
<evidence type="ECO:0000313" key="4">
    <source>
        <dbReference type="EMBL" id="AFC86018.1"/>
    </source>
</evidence>
<protein>
    <recommendedName>
        <fullName evidence="6">Short-chain dehydrogenase</fullName>
    </recommendedName>
</protein>
<evidence type="ECO:0000256" key="2">
    <source>
        <dbReference type="ARBA" id="ARBA00023002"/>
    </source>
</evidence>
<evidence type="ECO:0008006" key="6">
    <source>
        <dbReference type="Google" id="ProtNLM"/>
    </source>
</evidence>
<dbReference type="SUPFAM" id="SSF51735">
    <property type="entry name" value="NAD(P)-binding Rossmann-fold domains"/>
    <property type="match status" value="1"/>
</dbReference>
<dbReference type="STRING" id="767434.Fraau_1601"/>
<dbReference type="KEGG" id="fau:Fraau_1601"/>
<dbReference type="InterPro" id="IPR020904">
    <property type="entry name" value="Sc_DH/Rdtase_CS"/>
</dbReference>
<evidence type="ECO:0000256" key="3">
    <source>
        <dbReference type="RuleBase" id="RU000363"/>
    </source>
</evidence>
<dbReference type="PRINTS" id="PR00080">
    <property type="entry name" value="SDRFAMILY"/>
</dbReference>
<accession>H8L6T2</accession>
<dbReference type="AlphaFoldDB" id="H8L6T2"/>
<dbReference type="EMBL" id="CP003350">
    <property type="protein sequence ID" value="AFC86018.1"/>
    <property type="molecule type" value="Genomic_DNA"/>
</dbReference>
<keyword evidence="2" id="KW-0560">Oxidoreductase</keyword>
<dbReference type="Gene3D" id="3.40.50.720">
    <property type="entry name" value="NAD(P)-binding Rossmann-like Domain"/>
    <property type="match status" value="1"/>
</dbReference>
<dbReference type="PANTHER" id="PTHR24322:SF736">
    <property type="entry name" value="RETINOL DEHYDROGENASE 10"/>
    <property type="match status" value="1"/>
</dbReference>
<proteinExistence type="inferred from homology"/>